<evidence type="ECO:0000256" key="2">
    <source>
        <dbReference type="ARBA" id="ARBA00023136"/>
    </source>
</evidence>
<sequence>MKQLIAIAFLLIPLFTIAQNTATVFGRVYDKDTSEPIPFVTVAIKTEKDSVLVTGALTDDNGQFTIEGVKIGNYTVNFSFLGYTSKSIELVVNGKNSFFDLGKITLEPSLTNLESVTVAGEREALAADLSKKVFTLDDNLTQVGGSVLDAMKNLPGVTIDQEGKILLRGSDKVAVLIDGKQTGLTGYGNQKGLATIPMSNIERIEIINNPSAKYDATGMAGILNIIYKKESEKGWNGDVGLALGIGALGKRRADLPTDWPSFDNNKKITPSLSLNRRSDKSNFYFQSEVLSQKKLPNNEFTTRYYDNGDVVASQVPENRRQTQYVFKTGIDLFLDESNTLSITTIFDREHHTDTAQVPYIDQQIERRQRYWSWREEEITGHFNVSADFKHKFSEPGRELKASIQYTRGGEDEEYFLNDSSDIRISTDRTHLIAIEHTIPITLDYVKPLRQGRFETGGKLQVRRLPITYDVSPGNQSVIYEGLGDQSDWGENLYAGYFNYVYEQKKFDIEAGLRAEYVDVFYDLDPANIYYDQNDAYNYFELYPNVRFSLRLNENNILSVFYNRRVDRPGEPELRVFAKYDDPELLKVGNPYLRPQFTQTVETAFNHDWSSGSVFMSVYYRQINDPFMRVYSVDNSNPDYNIVNKIYQNVGSGSNLGVEILLSQTLTDWWKASGSFNWYVNTVDAYSGTILFPYVRTFNIENTDDITWDTKINNQFTISKNTELQLSYLYFAPKNIPQGRQFERSSLDLGAKRVVLAGKGEFTVSFSDIFNRFGLKQEFREDNFRALYENYYETQVVRVGFKYKF</sequence>
<dbReference type="STRING" id="296218.AWN68_16930"/>
<proteinExistence type="predicted"/>
<name>A0A150XPW4_9BACT</name>
<dbReference type="Pfam" id="PF07715">
    <property type="entry name" value="Plug"/>
    <property type="match status" value="1"/>
</dbReference>
<dbReference type="RefSeq" id="WP_068413693.1">
    <property type="nucleotide sequence ID" value="NZ_LRDB01000007.1"/>
</dbReference>
<reference evidence="7 8" key="1">
    <citation type="submission" date="2016-01" db="EMBL/GenBank/DDBJ databases">
        <title>Genome sequencing of Roseivirga echinicomitans KMM 6058.</title>
        <authorList>
            <person name="Selvaratnam C."/>
            <person name="Thevarajoo S."/>
            <person name="Goh K.M."/>
            <person name="Ee R."/>
            <person name="Chan K.-G."/>
            <person name="Chong C.S."/>
        </authorList>
    </citation>
    <scope>NUCLEOTIDE SEQUENCE [LARGE SCALE GENOMIC DNA]</scope>
    <source>
        <strain evidence="7 8">KMM 6058</strain>
    </source>
</reference>
<dbReference type="Gene3D" id="2.60.40.1120">
    <property type="entry name" value="Carboxypeptidase-like, regulatory domain"/>
    <property type="match status" value="1"/>
</dbReference>
<dbReference type="InterPro" id="IPR041700">
    <property type="entry name" value="OMP_b-brl_3"/>
</dbReference>
<feature type="chain" id="PRO_5007574995" evidence="4">
    <location>
        <begin position="19"/>
        <end position="804"/>
    </location>
</feature>
<dbReference type="SUPFAM" id="SSF49464">
    <property type="entry name" value="Carboxypeptidase regulatory domain-like"/>
    <property type="match status" value="1"/>
</dbReference>
<protein>
    <submittedName>
        <fullName evidence="7">TonB-dependent receptor</fullName>
    </submittedName>
</protein>
<evidence type="ECO:0000256" key="3">
    <source>
        <dbReference type="ARBA" id="ARBA00023237"/>
    </source>
</evidence>
<feature type="domain" description="Outer membrane protein beta-barrel" evidence="6">
    <location>
        <begin position="390"/>
        <end position="802"/>
    </location>
</feature>
<dbReference type="Gene3D" id="2.170.130.10">
    <property type="entry name" value="TonB-dependent receptor, plug domain"/>
    <property type="match status" value="1"/>
</dbReference>
<comment type="caution">
    <text evidence="7">The sequence shown here is derived from an EMBL/GenBank/DDBJ whole genome shotgun (WGS) entry which is preliminary data.</text>
</comment>
<keyword evidence="2" id="KW-0472">Membrane</keyword>
<evidence type="ECO:0000259" key="5">
    <source>
        <dbReference type="Pfam" id="PF07715"/>
    </source>
</evidence>
<feature type="signal peptide" evidence="4">
    <location>
        <begin position="1"/>
        <end position="18"/>
    </location>
</feature>
<dbReference type="Proteomes" id="UP000075615">
    <property type="component" value="Unassembled WGS sequence"/>
</dbReference>
<dbReference type="PANTHER" id="PTHR40980:SF4">
    <property type="entry name" value="TONB-DEPENDENT RECEPTOR-LIKE BETA-BARREL DOMAIN-CONTAINING PROTEIN"/>
    <property type="match status" value="1"/>
</dbReference>
<dbReference type="InterPro" id="IPR008969">
    <property type="entry name" value="CarboxyPept-like_regulatory"/>
</dbReference>
<dbReference type="Gene3D" id="2.40.170.20">
    <property type="entry name" value="TonB-dependent receptor, beta-barrel domain"/>
    <property type="match status" value="1"/>
</dbReference>
<dbReference type="InterPro" id="IPR036942">
    <property type="entry name" value="Beta-barrel_TonB_sf"/>
</dbReference>
<accession>A0A150XPW4</accession>
<keyword evidence="7" id="KW-0675">Receptor</keyword>
<keyword evidence="4" id="KW-0732">Signal</keyword>
<evidence type="ECO:0000256" key="1">
    <source>
        <dbReference type="ARBA" id="ARBA00004442"/>
    </source>
</evidence>
<dbReference type="PANTHER" id="PTHR40980">
    <property type="entry name" value="PLUG DOMAIN-CONTAINING PROTEIN"/>
    <property type="match status" value="1"/>
</dbReference>
<dbReference type="SUPFAM" id="SSF56935">
    <property type="entry name" value="Porins"/>
    <property type="match status" value="1"/>
</dbReference>
<evidence type="ECO:0000259" key="6">
    <source>
        <dbReference type="Pfam" id="PF14905"/>
    </source>
</evidence>
<organism evidence="7 8">
    <name type="scientific">Roseivirga echinicomitans</name>
    <dbReference type="NCBI Taxonomy" id="296218"/>
    <lineage>
        <taxon>Bacteria</taxon>
        <taxon>Pseudomonadati</taxon>
        <taxon>Bacteroidota</taxon>
        <taxon>Cytophagia</taxon>
        <taxon>Cytophagales</taxon>
        <taxon>Roseivirgaceae</taxon>
        <taxon>Roseivirga</taxon>
    </lineage>
</organism>
<keyword evidence="8" id="KW-1185">Reference proteome</keyword>
<dbReference type="Pfam" id="PF14905">
    <property type="entry name" value="OMP_b-brl_3"/>
    <property type="match status" value="1"/>
</dbReference>
<keyword evidence="3" id="KW-0998">Cell outer membrane</keyword>
<dbReference type="EMBL" id="LRDB01000007">
    <property type="protein sequence ID" value="KYG80789.1"/>
    <property type="molecule type" value="Genomic_DNA"/>
</dbReference>
<evidence type="ECO:0000313" key="7">
    <source>
        <dbReference type="EMBL" id="KYG80789.1"/>
    </source>
</evidence>
<dbReference type="OrthoDB" id="905812at2"/>
<dbReference type="Pfam" id="PF13715">
    <property type="entry name" value="CarbopepD_reg_2"/>
    <property type="match status" value="1"/>
</dbReference>
<feature type="domain" description="TonB-dependent receptor plug" evidence="5">
    <location>
        <begin position="132"/>
        <end position="222"/>
    </location>
</feature>
<dbReference type="InterPro" id="IPR037066">
    <property type="entry name" value="Plug_dom_sf"/>
</dbReference>
<dbReference type="InterPro" id="IPR012910">
    <property type="entry name" value="Plug_dom"/>
</dbReference>
<gene>
    <name evidence="7" type="ORF">AWN68_16930</name>
</gene>
<evidence type="ECO:0000256" key="4">
    <source>
        <dbReference type="SAM" id="SignalP"/>
    </source>
</evidence>
<dbReference type="GO" id="GO:0009279">
    <property type="term" value="C:cell outer membrane"/>
    <property type="evidence" value="ECO:0007669"/>
    <property type="project" value="UniProtKB-SubCell"/>
</dbReference>
<evidence type="ECO:0000313" key="8">
    <source>
        <dbReference type="Proteomes" id="UP000075615"/>
    </source>
</evidence>
<comment type="subcellular location">
    <subcellularLocation>
        <location evidence="1">Cell outer membrane</location>
    </subcellularLocation>
</comment>
<dbReference type="AlphaFoldDB" id="A0A150XPW4"/>